<dbReference type="GeneID" id="30148921"/>
<dbReference type="PANTHER" id="PTHR42693">
    <property type="entry name" value="ARYLSULFATASE FAMILY MEMBER"/>
    <property type="match status" value="1"/>
</dbReference>
<keyword evidence="4" id="KW-0106">Calcium</keyword>
<accession>A0A1E3QXE5</accession>
<keyword evidence="3" id="KW-0378">Hydrolase</keyword>
<evidence type="ECO:0000313" key="7">
    <source>
        <dbReference type="Proteomes" id="UP000094336"/>
    </source>
</evidence>
<dbReference type="InterPro" id="IPR000917">
    <property type="entry name" value="Sulfatase_N"/>
</dbReference>
<dbReference type="AlphaFoldDB" id="A0A1E3QXE5"/>
<dbReference type="PROSITE" id="PS00149">
    <property type="entry name" value="SULFATASE_2"/>
    <property type="match status" value="1"/>
</dbReference>
<feature type="domain" description="Sulfatase N-terminal" evidence="5">
    <location>
        <begin position="8"/>
        <end position="435"/>
    </location>
</feature>
<gene>
    <name evidence="6" type="ORF">BABINDRAFT_178670</name>
</gene>
<evidence type="ECO:0000256" key="1">
    <source>
        <dbReference type="ARBA" id="ARBA00008779"/>
    </source>
</evidence>
<proteinExistence type="inferred from homology"/>
<dbReference type="CDD" id="cd16025">
    <property type="entry name" value="PAS_like"/>
    <property type="match status" value="1"/>
</dbReference>
<dbReference type="OrthoDB" id="103349at2759"/>
<dbReference type="EMBL" id="KV454426">
    <property type="protein sequence ID" value="ODQ82333.1"/>
    <property type="molecule type" value="Genomic_DNA"/>
</dbReference>
<sequence length="563" mass="62846">MTIAEKKPNFLVIVADDLGFTDLSAFGGEIDTPNLKKLAESGARFTDFHTASACSPTRSMLLSGTDNHIAGLGQMAEFGKNFPELFAGKPGYEGVLNSRVAALPEILQDAGYYTFISGKWHLGLTPENWPIKRGFEKSFTLLPGAGNHYKYVYEGDSGFMPPLYAEDDKSIELSSLPDDFYSTNYFTDRGIEFIDNEQRQGRPFLGCLTYTAPHWPYQAPVEKVAKYKGVYDNGPGHLRARRLAAAVKAGIIPPGVEPHKVETQRDKTWADLTDDEKKIESRIMETYAAMVDILDENVGRVISHLESTGELDNTFILFMSDNGAEGFMMEALPLQLTRITDVIERRYDNSYENIGRYNSFAWYSDQWAQAATAPSYMYKMWASEGGIRCPLIIHYPPIFNKTIHGGAEPRGQGKVSGGFTTVMDITPTILDLAGVPHPGENFRGRKVVIPRGKTWVLYLAGEAERVHSEETVTGWELFGQQAIRKGPLKALFIPKPFGPGKWQLFNLKKDPGEIHDLADTEKEKLDAMLVHWAEYVAETGLIEIGDEIDVQRALYNATEIDEL</sequence>
<dbReference type="Proteomes" id="UP000094336">
    <property type="component" value="Unassembled WGS sequence"/>
</dbReference>
<dbReference type="InterPro" id="IPR017850">
    <property type="entry name" value="Alkaline_phosphatase_core_sf"/>
</dbReference>
<dbReference type="Gene3D" id="3.40.720.10">
    <property type="entry name" value="Alkaline Phosphatase, subunit A"/>
    <property type="match status" value="1"/>
</dbReference>
<dbReference type="Pfam" id="PF00884">
    <property type="entry name" value="Sulfatase"/>
    <property type="match status" value="1"/>
</dbReference>
<dbReference type="RefSeq" id="XP_018987661.1">
    <property type="nucleotide sequence ID" value="XM_019131068.1"/>
</dbReference>
<dbReference type="InterPro" id="IPR024607">
    <property type="entry name" value="Sulfatase_CS"/>
</dbReference>
<dbReference type="Gene3D" id="3.30.1120.10">
    <property type="match status" value="1"/>
</dbReference>
<dbReference type="PANTHER" id="PTHR42693:SF33">
    <property type="entry name" value="ARYLSULFATASE"/>
    <property type="match status" value="1"/>
</dbReference>
<keyword evidence="2" id="KW-0479">Metal-binding</keyword>
<reference evidence="7" key="1">
    <citation type="submission" date="2016-05" db="EMBL/GenBank/DDBJ databases">
        <title>Comparative genomics of biotechnologically important yeasts.</title>
        <authorList>
            <consortium name="DOE Joint Genome Institute"/>
            <person name="Riley R."/>
            <person name="Haridas S."/>
            <person name="Wolfe K.H."/>
            <person name="Lopes M.R."/>
            <person name="Hittinger C.T."/>
            <person name="Goker M."/>
            <person name="Salamov A."/>
            <person name="Wisecaver J."/>
            <person name="Long T.M."/>
            <person name="Aerts A.L."/>
            <person name="Barry K."/>
            <person name="Choi C."/>
            <person name="Clum A."/>
            <person name="Coughlan A.Y."/>
            <person name="Deshpande S."/>
            <person name="Douglass A.P."/>
            <person name="Hanson S.J."/>
            <person name="Klenk H.-P."/>
            <person name="Labutti K."/>
            <person name="Lapidus A."/>
            <person name="Lindquist E."/>
            <person name="Lipzen A."/>
            <person name="Meier-Kolthoff J.P."/>
            <person name="Ohm R.A."/>
            <person name="Otillar R.P."/>
            <person name="Pangilinan J."/>
            <person name="Peng Y."/>
            <person name="Rokas A."/>
            <person name="Rosa C.A."/>
            <person name="Scheuner C."/>
            <person name="Sibirny A.A."/>
            <person name="Slot J.C."/>
            <person name="Stielow J.B."/>
            <person name="Sun H."/>
            <person name="Kurtzman C.P."/>
            <person name="Blackwell M."/>
            <person name="Grigoriev I.V."/>
            <person name="Jeffries T.W."/>
        </authorList>
    </citation>
    <scope>NUCLEOTIDE SEQUENCE [LARGE SCALE GENOMIC DNA]</scope>
    <source>
        <strain evidence="7">NRRL Y-12698</strain>
    </source>
</reference>
<name>A0A1E3QXE5_9ASCO</name>
<comment type="similarity">
    <text evidence="1">Belongs to the sulfatase family.</text>
</comment>
<dbReference type="STRING" id="984486.A0A1E3QXE5"/>
<organism evidence="6 7">
    <name type="scientific">Babjeviella inositovora NRRL Y-12698</name>
    <dbReference type="NCBI Taxonomy" id="984486"/>
    <lineage>
        <taxon>Eukaryota</taxon>
        <taxon>Fungi</taxon>
        <taxon>Dikarya</taxon>
        <taxon>Ascomycota</taxon>
        <taxon>Saccharomycotina</taxon>
        <taxon>Pichiomycetes</taxon>
        <taxon>Serinales incertae sedis</taxon>
        <taxon>Babjeviella</taxon>
    </lineage>
</organism>
<evidence type="ECO:0000256" key="3">
    <source>
        <dbReference type="ARBA" id="ARBA00022801"/>
    </source>
</evidence>
<dbReference type="GO" id="GO:0004065">
    <property type="term" value="F:arylsulfatase activity"/>
    <property type="evidence" value="ECO:0007669"/>
    <property type="project" value="TreeGrafter"/>
</dbReference>
<dbReference type="GO" id="GO:0046872">
    <property type="term" value="F:metal ion binding"/>
    <property type="evidence" value="ECO:0007669"/>
    <property type="project" value="UniProtKB-KW"/>
</dbReference>
<keyword evidence="7" id="KW-1185">Reference proteome</keyword>
<evidence type="ECO:0000259" key="5">
    <source>
        <dbReference type="Pfam" id="PF00884"/>
    </source>
</evidence>
<evidence type="ECO:0000313" key="6">
    <source>
        <dbReference type="EMBL" id="ODQ82333.1"/>
    </source>
</evidence>
<evidence type="ECO:0000256" key="2">
    <source>
        <dbReference type="ARBA" id="ARBA00022723"/>
    </source>
</evidence>
<protein>
    <recommendedName>
        <fullName evidence="5">Sulfatase N-terminal domain-containing protein</fullName>
    </recommendedName>
</protein>
<dbReference type="SUPFAM" id="SSF53649">
    <property type="entry name" value="Alkaline phosphatase-like"/>
    <property type="match status" value="1"/>
</dbReference>
<dbReference type="GO" id="GO:0019637">
    <property type="term" value="P:organophosphate metabolic process"/>
    <property type="evidence" value="ECO:0007669"/>
    <property type="project" value="UniProtKB-ARBA"/>
</dbReference>
<dbReference type="InterPro" id="IPR050738">
    <property type="entry name" value="Sulfatase"/>
</dbReference>
<evidence type="ECO:0000256" key="4">
    <source>
        <dbReference type="ARBA" id="ARBA00022837"/>
    </source>
</evidence>